<dbReference type="AlphaFoldDB" id="A0A1G6UZK5"/>
<evidence type="ECO:0000313" key="7">
    <source>
        <dbReference type="Proteomes" id="UP000291097"/>
    </source>
</evidence>
<sequence length="115" mass="13074">MAQDGSLVESLPDRPLKDTERDSLERHESIQSIMPQTTKFDPEHGMVMDTAMFIGYDWVTAVTYEAGHGWRIIYESGMEDNILSDGFLRSEELYEEHPIQQGMDAMSAVASEDEE</sequence>
<evidence type="ECO:0000259" key="2">
    <source>
        <dbReference type="Pfam" id="PF25912"/>
    </source>
</evidence>
<dbReference type="EMBL" id="FMZP01000024">
    <property type="protein sequence ID" value="SDD46732.1"/>
    <property type="molecule type" value="Genomic_DNA"/>
</dbReference>
<evidence type="ECO:0000313" key="4">
    <source>
        <dbReference type="EMBL" id="RZV06657.1"/>
    </source>
</evidence>
<dbReference type="Pfam" id="PF25912">
    <property type="entry name" value="DUF7964"/>
    <property type="match status" value="1"/>
</dbReference>
<evidence type="ECO:0000313" key="8">
    <source>
        <dbReference type="Proteomes" id="UP000324021"/>
    </source>
</evidence>
<name>A0A1G6UZK5_9EURY</name>
<evidence type="ECO:0000313" key="6">
    <source>
        <dbReference type="EMBL" id="SDD46732.1"/>
    </source>
</evidence>
<feature type="compositionally biased region" description="Basic and acidic residues" evidence="1">
    <location>
        <begin position="11"/>
        <end position="29"/>
    </location>
</feature>
<dbReference type="EMBL" id="SHMP01000007">
    <property type="protein sequence ID" value="RZV06657.1"/>
    <property type="molecule type" value="Genomic_DNA"/>
</dbReference>
<feature type="domain" description="DUF7964" evidence="2">
    <location>
        <begin position="7"/>
        <end position="92"/>
    </location>
</feature>
<gene>
    <name evidence="5" type="ORF">BDK88_3198</name>
    <name evidence="4" type="ORF">BDK88_3682</name>
    <name evidence="3" type="ORF">BDK88_4197</name>
    <name evidence="6" type="ORF">SAMN05192552_102436</name>
</gene>
<dbReference type="Proteomes" id="UP000324021">
    <property type="component" value="Unassembled WGS sequence"/>
</dbReference>
<reference evidence="3 7" key="2">
    <citation type="submission" date="2019-02" db="EMBL/GenBank/DDBJ databases">
        <title>Genomic Encyclopedia of Archaeal and Bacterial Type Strains, Phase II (KMG-II): from individual species to whole genera.</title>
        <authorList>
            <person name="Goeker M."/>
        </authorList>
    </citation>
    <scope>NUCLEOTIDE SEQUENCE [LARGE SCALE GENOMIC DNA]</scope>
    <source>
        <strain evidence="3 7">DSM 18328</strain>
    </source>
</reference>
<evidence type="ECO:0000313" key="5">
    <source>
        <dbReference type="EMBL" id="RZV08231.1"/>
    </source>
</evidence>
<accession>A0A1G6UZK5</accession>
<dbReference type="InterPro" id="IPR058270">
    <property type="entry name" value="DUF7964"/>
</dbReference>
<dbReference type="GeneID" id="14334128"/>
<dbReference type="EMBL" id="SHMP01000006">
    <property type="protein sequence ID" value="RZV08231.1"/>
    <property type="molecule type" value="Genomic_DNA"/>
</dbReference>
<dbReference type="Proteomes" id="UP000291097">
    <property type="component" value="Unassembled WGS sequence"/>
</dbReference>
<dbReference type="RefSeq" id="WP_015298774.1">
    <property type="nucleotide sequence ID" value="NZ_FMZP01000024.1"/>
</dbReference>
<protein>
    <recommendedName>
        <fullName evidence="2">DUF7964 domain-containing protein</fullName>
    </recommendedName>
</protein>
<evidence type="ECO:0000256" key="1">
    <source>
        <dbReference type="SAM" id="MobiDB-lite"/>
    </source>
</evidence>
<evidence type="ECO:0000313" key="3">
    <source>
        <dbReference type="EMBL" id="RZV05177.1"/>
    </source>
</evidence>
<proteinExistence type="predicted"/>
<feature type="compositionally biased region" description="Polar residues" evidence="1">
    <location>
        <begin position="30"/>
        <end position="39"/>
    </location>
</feature>
<organism evidence="6 8">
    <name type="scientific">Natrinema hispanicum</name>
    <dbReference type="NCBI Taxonomy" id="392421"/>
    <lineage>
        <taxon>Archaea</taxon>
        <taxon>Methanobacteriati</taxon>
        <taxon>Methanobacteriota</taxon>
        <taxon>Stenosarchaea group</taxon>
        <taxon>Halobacteria</taxon>
        <taxon>Halobacteriales</taxon>
        <taxon>Natrialbaceae</taxon>
        <taxon>Natrinema</taxon>
    </lineage>
</organism>
<feature type="region of interest" description="Disordered" evidence="1">
    <location>
        <begin position="1"/>
        <end position="41"/>
    </location>
</feature>
<reference evidence="6 8" key="1">
    <citation type="submission" date="2016-10" db="EMBL/GenBank/DDBJ databases">
        <authorList>
            <person name="Varghese N."/>
            <person name="Submissions S."/>
        </authorList>
    </citation>
    <scope>NUCLEOTIDE SEQUENCE [LARGE SCALE GENOMIC DNA]</scope>
    <source>
        <strain evidence="6 8">CDM_1</strain>
    </source>
</reference>
<dbReference type="EMBL" id="SHMP01000010">
    <property type="protein sequence ID" value="RZV05177.1"/>
    <property type="molecule type" value="Genomic_DNA"/>
</dbReference>